<organism evidence="1 2">
    <name type="scientific">Balaenoptera physalus</name>
    <name type="common">Fin whale</name>
    <name type="synonym">Balaena physalus</name>
    <dbReference type="NCBI Taxonomy" id="9770"/>
    <lineage>
        <taxon>Eukaryota</taxon>
        <taxon>Metazoa</taxon>
        <taxon>Chordata</taxon>
        <taxon>Craniata</taxon>
        <taxon>Vertebrata</taxon>
        <taxon>Euteleostomi</taxon>
        <taxon>Mammalia</taxon>
        <taxon>Eutheria</taxon>
        <taxon>Laurasiatheria</taxon>
        <taxon>Artiodactyla</taxon>
        <taxon>Whippomorpha</taxon>
        <taxon>Cetacea</taxon>
        <taxon>Mysticeti</taxon>
        <taxon>Balaenopteridae</taxon>
        <taxon>Balaenoptera</taxon>
    </lineage>
</organism>
<dbReference type="Proteomes" id="UP000437017">
    <property type="component" value="Unassembled WGS sequence"/>
</dbReference>
<proteinExistence type="predicted"/>
<evidence type="ECO:0000313" key="1">
    <source>
        <dbReference type="EMBL" id="KAB0392401.1"/>
    </source>
</evidence>
<sequence>MLLLLLENPGHMEKTSRKCADMEMSTLEMPVKNQRSVLCFIIRNSSGLTCEMFRLLQDEYSLYSSCPAVLRQHFFLQDVQQCWCWLTEGKARLKEGYSLRRKQQ</sequence>
<keyword evidence="2" id="KW-1185">Reference proteome</keyword>
<name>A0A643BWK6_BALPH</name>
<accession>A0A643BWK6</accession>
<dbReference type="AlphaFoldDB" id="A0A643BWK6"/>
<dbReference type="EMBL" id="SGJD01003880">
    <property type="protein sequence ID" value="KAB0392401.1"/>
    <property type="molecule type" value="Genomic_DNA"/>
</dbReference>
<gene>
    <name evidence="1" type="ORF">E2I00_007138</name>
</gene>
<comment type="caution">
    <text evidence="1">The sequence shown here is derived from an EMBL/GenBank/DDBJ whole genome shotgun (WGS) entry which is preliminary data.</text>
</comment>
<reference evidence="1 2" key="1">
    <citation type="journal article" date="2019" name="PLoS ONE">
        <title>Genomic analyses reveal an absence of contemporary introgressive admixture between fin whales and blue whales, despite known hybrids.</title>
        <authorList>
            <person name="Westbury M.V."/>
            <person name="Petersen B."/>
            <person name="Lorenzen E.D."/>
        </authorList>
    </citation>
    <scope>NUCLEOTIDE SEQUENCE [LARGE SCALE GENOMIC DNA]</scope>
    <source>
        <strain evidence="1">FinWhale-01</strain>
    </source>
</reference>
<protein>
    <submittedName>
        <fullName evidence="1">Uncharacterized protein</fullName>
    </submittedName>
</protein>
<evidence type="ECO:0000313" key="2">
    <source>
        <dbReference type="Proteomes" id="UP000437017"/>
    </source>
</evidence>